<dbReference type="InterPro" id="IPR009290">
    <property type="entry name" value="Radial_spoke_3"/>
</dbReference>
<sequence length="449" mass="49207">MYTHSAEPKAVTQRKAKYRDQEELMYPSNLMFDRRVVRGNTYASQVLPAEPPALPLNTSTKQPTKQSVRPAPAPRTPEPVAGRKHMDIQTDSYLEELTDVVAEAEISTQTDAFMDRPPTPLYIPKKTGVDANTQIDDGDLFDFDFEVEPLLEVLVGKTLEQGLLEVMEEEELAAMRAHQAHFEQVRNAELAAVQRMEAAERRKMEEKERRLEQARRRAAAERDLREKVAANSFARGYLRGLMGTVFGRLYDSGFFYDPVQREVETEFLPWLKAEALQALDSLAQARAVFASVVGDALRYGEQQRQQAEQARRDQDAAAAAEAERAAQAQQAADSRELAEFCALATPLLDALKAEVLSEDKIAEVKASLQAAATPPSRTASAAPGEPAADDAAPAEAPAESTPAAAAKPVSDADVLTALLERKLVVREAVRKLFAALPQPGAAAEVPSSE</sequence>
<evidence type="ECO:0000313" key="12">
    <source>
        <dbReference type="Proteomes" id="UP001489004"/>
    </source>
</evidence>
<evidence type="ECO:0000256" key="7">
    <source>
        <dbReference type="ARBA" id="ARBA00023212"/>
    </source>
</evidence>
<dbReference type="EMBL" id="JALJOR010000005">
    <property type="protein sequence ID" value="KAK9816840.1"/>
    <property type="molecule type" value="Genomic_DNA"/>
</dbReference>
<evidence type="ECO:0000256" key="3">
    <source>
        <dbReference type="ARBA" id="ARBA00022490"/>
    </source>
</evidence>
<evidence type="ECO:0000256" key="5">
    <source>
        <dbReference type="ARBA" id="ARBA00022846"/>
    </source>
</evidence>
<dbReference type="Proteomes" id="UP001489004">
    <property type="component" value="Unassembled WGS sequence"/>
</dbReference>
<feature type="compositionally biased region" description="Polar residues" evidence="10">
    <location>
        <begin position="56"/>
        <end position="67"/>
    </location>
</feature>
<evidence type="ECO:0000256" key="2">
    <source>
        <dbReference type="ARBA" id="ARBA00006737"/>
    </source>
</evidence>
<evidence type="ECO:0000256" key="8">
    <source>
        <dbReference type="ARBA" id="ARBA00023273"/>
    </source>
</evidence>
<evidence type="ECO:0000256" key="6">
    <source>
        <dbReference type="ARBA" id="ARBA00023069"/>
    </source>
</evidence>
<keyword evidence="3" id="KW-0963">Cytoplasm</keyword>
<name>A0AAW1Q3Q7_9CHLO</name>
<evidence type="ECO:0008006" key="13">
    <source>
        <dbReference type="Google" id="ProtNLM"/>
    </source>
</evidence>
<keyword evidence="4" id="KW-0597">Phosphoprotein</keyword>
<feature type="compositionally biased region" description="Low complexity" evidence="10">
    <location>
        <begin position="370"/>
        <end position="406"/>
    </location>
</feature>
<comment type="similarity">
    <text evidence="2">Belongs to the flagellar radial spoke RSP3 family.</text>
</comment>
<keyword evidence="7" id="KW-0206">Cytoskeleton</keyword>
<proteinExistence type="inferred from homology"/>
<reference evidence="11 12" key="1">
    <citation type="journal article" date="2024" name="Nat. Commun.">
        <title>Phylogenomics reveals the evolutionary origins of lichenization in chlorophyte algae.</title>
        <authorList>
            <person name="Puginier C."/>
            <person name="Libourel C."/>
            <person name="Otte J."/>
            <person name="Skaloud P."/>
            <person name="Haon M."/>
            <person name="Grisel S."/>
            <person name="Petersen M."/>
            <person name="Berrin J.G."/>
            <person name="Delaux P.M."/>
            <person name="Dal Grande F."/>
            <person name="Keller J."/>
        </authorList>
    </citation>
    <scope>NUCLEOTIDE SEQUENCE [LARGE SCALE GENOMIC DNA]</scope>
    <source>
        <strain evidence="11 12">SAG 2043</strain>
    </source>
</reference>
<dbReference type="Pfam" id="PF06098">
    <property type="entry name" value="Radial_spoke_3"/>
    <property type="match status" value="1"/>
</dbReference>
<keyword evidence="5" id="KW-0282">Flagellum</keyword>
<keyword evidence="8" id="KW-0966">Cell projection</keyword>
<evidence type="ECO:0000256" key="4">
    <source>
        <dbReference type="ARBA" id="ARBA00022553"/>
    </source>
</evidence>
<feature type="region of interest" description="Disordered" evidence="10">
    <location>
        <begin position="48"/>
        <end position="82"/>
    </location>
</feature>
<keyword evidence="9" id="KW-0175">Coiled coil</keyword>
<dbReference type="PANTHER" id="PTHR21648">
    <property type="entry name" value="FLAGELLAR RADIAL SPOKE PROTEIN 3"/>
    <property type="match status" value="1"/>
</dbReference>
<dbReference type="PANTHER" id="PTHR21648:SF0">
    <property type="entry name" value="RADIAL SPOKE HEAD PROTEIN 3 HOMOLOG"/>
    <property type="match status" value="1"/>
</dbReference>
<keyword evidence="12" id="KW-1185">Reference proteome</keyword>
<comment type="subcellular location">
    <subcellularLocation>
        <location evidence="1">Cytoplasm</location>
        <location evidence="1">Cytoskeleton</location>
        <location evidence="1">Flagellum axoneme</location>
    </subcellularLocation>
</comment>
<evidence type="ECO:0000256" key="9">
    <source>
        <dbReference type="SAM" id="Coils"/>
    </source>
</evidence>
<protein>
    <recommendedName>
        <fullName evidence="13">Radial spoke protein 3</fullName>
    </recommendedName>
</protein>
<dbReference type="AlphaFoldDB" id="A0AAW1Q3Q7"/>
<keyword evidence="6" id="KW-0969">Cilium</keyword>
<feature type="compositionally biased region" description="Low complexity" evidence="10">
    <location>
        <begin position="316"/>
        <end position="327"/>
    </location>
</feature>
<feature type="coiled-coil region" evidence="9">
    <location>
        <begin position="190"/>
        <end position="231"/>
    </location>
</feature>
<feature type="region of interest" description="Disordered" evidence="10">
    <location>
        <begin position="304"/>
        <end position="327"/>
    </location>
</feature>
<accession>A0AAW1Q3Q7</accession>
<comment type="caution">
    <text evidence="11">The sequence shown here is derived from an EMBL/GenBank/DDBJ whole genome shotgun (WGS) entry which is preliminary data.</text>
</comment>
<dbReference type="GO" id="GO:0005929">
    <property type="term" value="C:cilium"/>
    <property type="evidence" value="ECO:0007669"/>
    <property type="project" value="TreeGrafter"/>
</dbReference>
<feature type="region of interest" description="Disordered" evidence="10">
    <location>
        <begin position="369"/>
        <end position="410"/>
    </location>
</feature>
<evidence type="ECO:0000256" key="10">
    <source>
        <dbReference type="SAM" id="MobiDB-lite"/>
    </source>
</evidence>
<organism evidence="11 12">
    <name type="scientific">[Myrmecia] bisecta</name>
    <dbReference type="NCBI Taxonomy" id="41462"/>
    <lineage>
        <taxon>Eukaryota</taxon>
        <taxon>Viridiplantae</taxon>
        <taxon>Chlorophyta</taxon>
        <taxon>core chlorophytes</taxon>
        <taxon>Trebouxiophyceae</taxon>
        <taxon>Trebouxiales</taxon>
        <taxon>Trebouxiaceae</taxon>
        <taxon>Myrmecia</taxon>
    </lineage>
</organism>
<evidence type="ECO:0000313" key="11">
    <source>
        <dbReference type="EMBL" id="KAK9816840.1"/>
    </source>
</evidence>
<gene>
    <name evidence="11" type="ORF">WJX72_005799</name>
</gene>
<evidence type="ECO:0000256" key="1">
    <source>
        <dbReference type="ARBA" id="ARBA00004611"/>
    </source>
</evidence>